<dbReference type="AlphaFoldDB" id="A0A932I0N0"/>
<accession>A0A932I0N0</accession>
<dbReference type="EMBL" id="JACPUR010000019">
    <property type="protein sequence ID" value="MBI3127745.1"/>
    <property type="molecule type" value="Genomic_DNA"/>
</dbReference>
<keyword evidence="4" id="KW-1015">Disulfide bond</keyword>
<evidence type="ECO:0000256" key="5">
    <source>
        <dbReference type="ARBA" id="ARBA00023284"/>
    </source>
</evidence>
<evidence type="ECO:0000256" key="2">
    <source>
        <dbReference type="ARBA" id="ARBA00022729"/>
    </source>
</evidence>
<evidence type="ECO:0000256" key="1">
    <source>
        <dbReference type="ARBA" id="ARBA00005791"/>
    </source>
</evidence>
<sequence>MQGALGRLKLEFAGKIEFQARDFPLRPLTFRAAEAVRCAGDQGKGEEMRGMVFSGQPAWATSPSPDSVWTGYARGLNLDPEKWGSCVRSERHRSAIEADHELGVRMGVSATPTIFIGGRKIDGAVPFETLAEAVRAGLQGAPAGR</sequence>
<dbReference type="InterPro" id="IPR012336">
    <property type="entry name" value="Thioredoxin-like_fold"/>
</dbReference>
<evidence type="ECO:0000259" key="6">
    <source>
        <dbReference type="Pfam" id="PF13462"/>
    </source>
</evidence>
<dbReference type="Gene3D" id="3.40.30.10">
    <property type="entry name" value="Glutaredoxin"/>
    <property type="match status" value="1"/>
</dbReference>
<dbReference type="Proteomes" id="UP000782312">
    <property type="component" value="Unassembled WGS sequence"/>
</dbReference>
<evidence type="ECO:0000256" key="3">
    <source>
        <dbReference type="ARBA" id="ARBA00023002"/>
    </source>
</evidence>
<dbReference type="CDD" id="cd02972">
    <property type="entry name" value="DsbA_family"/>
    <property type="match status" value="1"/>
</dbReference>
<protein>
    <submittedName>
        <fullName evidence="7">Thioredoxin domain-containing protein</fullName>
    </submittedName>
</protein>
<keyword evidence="3" id="KW-0560">Oxidoreductase</keyword>
<keyword evidence="2" id="KW-0732">Signal</keyword>
<proteinExistence type="inferred from homology"/>
<comment type="caution">
    <text evidence="7">The sequence shown here is derived from an EMBL/GenBank/DDBJ whole genome shotgun (WGS) entry which is preliminary data.</text>
</comment>
<evidence type="ECO:0000256" key="4">
    <source>
        <dbReference type="ARBA" id="ARBA00023157"/>
    </source>
</evidence>
<evidence type="ECO:0000313" key="8">
    <source>
        <dbReference type="Proteomes" id="UP000782312"/>
    </source>
</evidence>
<gene>
    <name evidence="7" type="ORF">HYZ11_09095</name>
</gene>
<reference evidence="7" key="1">
    <citation type="submission" date="2020-07" db="EMBL/GenBank/DDBJ databases">
        <title>Huge and variable diversity of episymbiotic CPR bacteria and DPANN archaea in groundwater ecosystems.</title>
        <authorList>
            <person name="He C.Y."/>
            <person name="Keren R."/>
            <person name="Whittaker M."/>
            <person name="Farag I.F."/>
            <person name="Doudna J."/>
            <person name="Cate J.H.D."/>
            <person name="Banfield J.F."/>
        </authorList>
    </citation>
    <scope>NUCLEOTIDE SEQUENCE</scope>
    <source>
        <strain evidence="7">NC_groundwater_763_Ag_S-0.2um_68_21</strain>
    </source>
</reference>
<dbReference type="InterPro" id="IPR036249">
    <property type="entry name" value="Thioredoxin-like_sf"/>
</dbReference>
<dbReference type="SUPFAM" id="SSF52833">
    <property type="entry name" value="Thioredoxin-like"/>
    <property type="match status" value="1"/>
</dbReference>
<dbReference type="PANTHER" id="PTHR13887:SF14">
    <property type="entry name" value="DISULFIDE BOND FORMATION PROTEIN D"/>
    <property type="match status" value="1"/>
</dbReference>
<dbReference type="GO" id="GO:0016491">
    <property type="term" value="F:oxidoreductase activity"/>
    <property type="evidence" value="ECO:0007669"/>
    <property type="project" value="UniProtKB-KW"/>
</dbReference>
<dbReference type="Pfam" id="PF13462">
    <property type="entry name" value="Thioredoxin_4"/>
    <property type="match status" value="1"/>
</dbReference>
<keyword evidence="5" id="KW-0676">Redox-active center</keyword>
<dbReference type="PANTHER" id="PTHR13887">
    <property type="entry name" value="GLUTATHIONE S-TRANSFERASE KAPPA"/>
    <property type="match status" value="1"/>
</dbReference>
<organism evidence="7 8">
    <name type="scientific">Tectimicrobiota bacterium</name>
    <dbReference type="NCBI Taxonomy" id="2528274"/>
    <lineage>
        <taxon>Bacteria</taxon>
        <taxon>Pseudomonadati</taxon>
        <taxon>Nitrospinota/Tectimicrobiota group</taxon>
        <taxon>Candidatus Tectimicrobiota</taxon>
    </lineage>
</organism>
<name>A0A932I0N0_UNCTE</name>
<feature type="domain" description="Thioredoxin-like fold" evidence="6">
    <location>
        <begin position="12"/>
        <end position="134"/>
    </location>
</feature>
<comment type="similarity">
    <text evidence="1">Belongs to the thioredoxin family. DsbA subfamily.</text>
</comment>
<evidence type="ECO:0000313" key="7">
    <source>
        <dbReference type="EMBL" id="MBI3127745.1"/>
    </source>
</evidence>